<feature type="domain" description="Malectin" evidence="1">
    <location>
        <begin position="13"/>
        <end position="84"/>
    </location>
</feature>
<reference evidence="2 3" key="1">
    <citation type="journal article" date="2010" name="Nature">
        <title>Genome sequence of the palaeopolyploid soybean.</title>
        <authorList>
            <person name="Schmutz J."/>
            <person name="Cannon S.B."/>
            <person name="Schlueter J."/>
            <person name="Ma J."/>
            <person name="Mitros T."/>
            <person name="Nelson W."/>
            <person name="Hyten D.L."/>
            <person name="Song Q."/>
            <person name="Thelen J.J."/>
            <person name="Cheng J."/>
            <person name="Xu D."/>
            <person name="Hellsten U."/>
            <person name="May G.D."/>
            <person name="Yu Y."/>
            <person name="Sakurai T."/>
            <person name="Umezawa T."/>
            <person name="Bhattacharyya M.K."/>
            <person name="Sandhu D."/>
            <person name="Valliyodan B."/>
            <person name="Lindquist E."/>
            <person name="Peto M."/>
            <person name="Grant D."/>
            <person name="Shu S."/>
            <person name="Goodstein D."/>
            <person name="Barry K."/>
            <person name="Futrell-Griggs M."/>
            <person name="Abernathy B."/>
            <person name="Du J."/>
            <person name="Tian Z."/>
            <person name="Zhu L."/>
            <person name="Gill N."/>
            <person name="Joshi T."/>
            <person name="Libault M."/>
            <person name="Sethuraman A."/>
            <person name="Zhang X.-C."/>
            <person name="Shinozaki K."/>
            <person name="Nguyen H.T."/>
            <person name="Wing R.A."/>
            <person name="Cregan P."/>
            <person name="Specht J."/>
            <person name="Grimwood J."/>
            <person name="Rokhsar D."/>
            <person name="Stacey G."/>
            <person name="Shoemaker R.C."/>
            <person name="Jackson S.A."/>
        </authorList>
    </citation>
    <scope>NUCLEOTIDE SEQUENCE [LARGE SCALE GENOMIC DNA]</scope>
    <source>
        <strain evidence="3">cv. Williams 82</strain>
        <tissue evidence="2">Callus</tissue>
    </source>
</reference>
<dbReference type="PaxDb" id="3847-GLYMA02G04161.1"/>
<sequence>MDSAGPTVFKQSRNNWTFSNTGHFVVNDTLAKQGKLPAYATENETRLYMTDAELYKNARISPISLTYYGFCLENGDYTVKPYFA</sequence>
<accession>A0A0R0KQX8</accession>
<dbReference type="PANTHER" id="PTHR34081">
    <property type="entry name" value="MALECTIN DOMAIN-CONTAINING PROTEIN"/>
    <property type="match status" value="1"/>
</dbReference>
<reference evidence="3" key="2">
    <citation type="submission" date="2018-02" db="UniProtKB">
        <authorList>
            <consortium name="EnsemblPlants"/>
        </authorList>
    </citation>
    <scope>IDENTIFICATION</scope>
    <source>
        <strain evidence="3">Williams 82</strain>
    </source>
</reference>
<evidence type="ECO:0000313" key="3">
    <source>
        <dbReference type="EnsemblPlants" id="KRH69597"/>
    </source>
</evidence>
<dbReference type="PANTHER" id="PTHR34081:SF1">
    <property type="entry name" value="MALECTIN, LEUCINE-RICH REPEAT DOMAIN, L DOMAIN-LIKE PROTEIN-RELATED"/>
    <property type="match status" value="1"/>
</dbReference>
<dbReference type="Gramene" id="KRH69597">
    <property type="protein sequence ID" value="KRH69597"/>
    <property type="gene ID" value="GLYMA_02G036600"/>
</dbReference>
<protein>
    <recommendedName>
        <fullName evidence="1">Malectin domain-containing protein</fullName>
    </recommendedName>
</protein>
<evidence type="ECO:0000259" key="1">
    <source>
        <dbReference type="Pfam" id="PF11721"/>
    </source>
</evidence>
<reference evidence="2" key="3">
    <citation type="submission" date="2018-07" db="EMBL/GenBank/DDBJ databases">
        <title>WGS assembly of Glycine max.</title>
        <authorList>
            <person name="Schmutz J."/>
            <person name="Cannon S."/>
            <person name="Schlueter J."/>
            <person name="Ma J."/>
            <person name="Mitros T."/>
            <person name="Nelson W."/>
            <person name="Hyten D."/>
            <person name="Song Q."/>
            <person name="Thelen J."/>
            <person name="Cheng J."/>
            <person name="Xu D."/>
            <person name="Hellsten U."/>
            <person name="May G."/>
            <person name="Yu Y."/>
            <person name="Sakurai T."/>
            <person name="Umezawa T."/>
            <person name="Bhattacharyya M."/>
            <person name="Sandhu D."/>
            <person name="Valliyodan B."/>
            <person name="Lindquist E."/>
            <person name="Peto M."/>
            <person name="Grant D."/>
            <person name="Shu S."/>
            <person name="Goodstein D."/>
            <person name="Barry K."/>
            <person name="Futrell-Griggs M."/>
            <person name="Abernathy B."/>
            <person name="Du J."/>
            <person name="Tian Z."/>
            <person name="Zhu L."/>
            <person name="Gill N."/>
            <person name="Joshi T."/>
            <person name="Libault M."/>
            <person name="Sethuraman A."/>
            <person name="Zhang X."/>
            <person name="Shinozaki K."/>
            <person name="Nguyen H."/>
            <person name="Wing R."/>
            <person name="Cregan P."/>
            <person name="Specht J."/>
            <person name="Grimwood J."/>
            <person name="Rokhsar D."/>
            <person name="Stacey G."/>
            <person name="Shoemaker R."/>
            <person name="Jackson S."/>
        </authorList>
    </citation>
    <scope>NUCLEOTIDE SEQUENCE</scope>
    <source>
        <tissue evidence="2">Callus</tissue>
    </source>
</reference>
<organism evidence="2">
    <name type="scientific">Glycine max</name>
    <name type="common">Soybean</name>
    <name type="synonym">Glycine hispida</name>
    <dbReference type="NCBI Taxonomy" id="3847"/>
    <lineage>
        <taxon>Eukaryota</taxon>
        <taxon>Viridiplantae</taxon>
        <taxon>Streptophyta</taxon>
        <taxon>Embryophyta</taxon>
        <taxon>Tracheophyta</taxon>
        <taxon>Spermatophyta</taxon>
        <taxon>Magnoliopsida</taxon>
        <taxon>eudicotyledons</taxon>
        <taxon>Gunneridae</taxon>
        <taxon>Pentapetalae</taxon>
        <taxon>rosids</taxon>
        <taxon>fabids</taxon>
        <taxon>Fabales</taxon>
        <taxon>Fabaceae</taxon>
        <taxon>Papilionoideae</taxon>
        <taxon>50 kb inversion clade</taxon>
        <taxon>NPAAA clade</taxon>
        <taxon>indigoferoid/millettioid clade</taxon>
        <taxon>Phaseoleae</taxon>
        <taxon>Glycine</taxon>
        <taxon>Glycine subgen. Soja</taxon>
    </lineage>
</organism>
<dbReference type="InterPro" id="IPR021720">
    <property type="entry name" value="Malectin_dom"/>
</dbReference>
<dbReference type="Pfam" id="PF11721">
    <property type="entry name" value="Malectin"/>
    <property type="match status" value="1"/>
</dbReference>
<evidence type="ECO:0000313" key="2">
    <source>
        <dbReference type="EMBL" id="KRH69597.1"/>
    </source>
</evidence>
<keyword evidence="4" id="KW-1185">Reference proteome</keyword>
<dbReference type="EnsemblPlants" id="KRH69597">
    <property type="protein sequence ID" value="KRH69597"/>
    <property type="gene ID" value="GLYMA_02G036600"/>
</dbReference>
<gene>
    <name evidence="2" type="ORF">GLYMA_02G036600</name>
</gene>
<dbReference type="Gene3D" id="2.60.120.430">
    <property type="entry name" value="Galactose-binding lectin"/>
    <property type="match status" value="1"/>
</dbReference>
<proteinExistence type="predicted"/>
<dbReference type="InParanoid" id="A0A0R0KQX8"/>
<evidence type="ECO:0000313" key="4">
    <source>
        <dbReference type="Proteomes" id="UP000008827"/>
    </source>
</evidence>
<dbReference type="EMBL" id="CM000835">
    <property type="protein sequence ID" value="KRH69597.1"/>
    <property type="molecule type" value="Genomic_DNA"/>
</dbReference>
<dbReference type="AlphaFoldDB" id="A0A0R0KQX8"/>
<dbReference type="OrthoDB" id="663146at2759"/>
<dbReference type="Proteomes" id="UP000008827">
    <property type="component" value="Chromosome 2"/>
</dbReference>
<name>A0A0R0KQX8_SOYBN</name>